<dbReference type="RefSeq" id="WP_177136419.1">
    <property type="nucleotide sequence ID" value="NZ_VYGV01000013.1"/>
</dbReference>
<accession>A0A7Y8KXF2</accession>
<evidence type="ECO:0000313" key="1">
    <source>
        <dbReference type="EMBL" id="NWF46515.1"/>
    </source>
</evidence>
<evidence type="ECO:0000313" key="2">
    <source>
        <dbReference type="Proteomes" id="UP000545507"/>
    </source>
</evidence>
<name>A0A7Y8KXF2_9BURK</name>
<proteinExistence type="predicted"/>
<dbReference type="EMBL" id="VYGV01000013">
    <property type="protein sequence ID" value="NWF46515.1"/>
    <property type="molecule type" value="Genomic_DNA"/>
</dbReference>
<sequence length="99" mass="11042">MSPAFEPIHHLALQSRAHAPALLAGADDPHAELLAMVWGPRFDRQHALDLWARLSQQQPAEALPLLPALISAADRFDTLGVPVQHRLRRLIVRHRALSE</sequence>
<comment type="caution">
    <text evidence="1">The sequence shown here is derived from an EMBL/GenBank/DDBJ whole genome shotgun (WGS) entry which is preliminary data.</text>
</comment>
<keyword evidence="2" id="KW-1185">Reference proteome</keyword>
<protein>
    <submittedName>
        <fullName evidence="1">Uncharacterized protein</fullName>
    </submittedName>
</protein>
<dbReference type="AlphaFoldDB" id="A0A7Y8KXF2"/>
<organism evidence="1 2">
    <name type="scientific">Hydrogenophaga aromaticivorans</name>
    <dbReference type="NCBI Taxonomy" id="2610898"/>
    <lineage>
        <taxon>Bacteria</taxon>
        <taxon>Pseudomonadati</taxon>
        <taxon>Pseudomonadota</taxon>
        <taxon>Betaproteobacteria</taxon>
        <taxon>Burkholderiales</taxon>
        <taxon>Comamonadaceae</taxon>
        <taxon>Hydrogenophaga</taxon>
    </lineage>
</organism>
<dbReference type="Proteomes" id="UP000545507">
    <property type="component" value="Unassembled WGS sequence"/>
</dbReference>
<reference evidence="1 2" key="1">
    <citation type="submission" date="2019-09" db="EMBL/GenBank/DDBJ databases">
        <title>Hydrogenophaga aromatica sp. nov., isolated from a para-xylene-degrading enrichment culture.</title>
        <authorList>
            <person name="Tancsics A."/>
            <person name="Banerjee S."/>
        </authorList>
    </citation>
    <scope>NUCLEOTIDE SEQUENCE [LARGE SCALE GENOMIC DNA]</scope>
    <source>
        <strain evidence="1 2">D2P1</strain>
    </source>
</reference>
<gene>
    <name evidence="1" type="ORF">F3K02_14840</name>
</gene>